<keyword evidence="5" id="KW-0514">Muscle protein</keyword>
<dbReference type="Pfam" id="PF13499">
    <property type="entry name" value="EF-hand_7"/>
    <property type="match status" value="1"/>
</dbReference>
<feature type="binding site" evidence="7">
    <location>
        <position position="283"/>
    </location>
    <ligand>
        <name>Ca(2+)</name>
        <dbReference type="ChEBI" id="CHEBI:29108"/>
        <label>1</label>
    </ligand>
</feature>
<feature type="binding site" evidence="7">
    <location>
        <position position="242"/>
    </location>
    <ligand>
        <name>Ca(2+)</name>
        <dbReference type="ChEBI" id="CHEBI:29108"/>
        <label>1</label>
    </ligand>
</feature>
<dbReference type="CDD" id="cd16254">
    <property type="entry name" value="EFh_parvalbumin_alpha"/>
    <property type="match status" value="1"/>
</dbReference>
<evidence type="ECO:0000313" key="12">
    <source>
        <dbReference type="Proteomes" id="UP000265180"/>
    </source>
</evidence>
<dbReference type="PRINTS" id="PR01697">
    <property type="entry name" value="PARVALBUMIN"/>
</dbReference>
<reference key="1">
    <citation type="journal article" date="2007" name="Nature">
        <title>The medaka draft genome and insights into vertebrate genome evolution.</title>
        <authorList>
            <person name="Kasahara M."/>
            <person name="Naruse K."/>
            <person name="Sasaki S."/>
            <person name="Nakatani Y."/>
            <person name="Qu W."/>
            <person name="Ahsan B."/>
            <person name="Yamada T."/>
            <person name="Nagayasu Y."/>
            <person name="Doi K."/>
            <person name="Kasai Y."/>
            <person name="Jindo T."/>
            <person name="Kobayashi D."/>
            <person name="Shimada A."/>
            <person name="Toyoda A."/>
            <person name="Kuroki Y."/>
            <person name="Fujiyama A."/>
            <person name="Sasaki T."/>
            <person name="Shimizu A."/>
            <person name="Asakawa S."/>
            <person name="Shimizu N."/>
            <person name="Hashimoto S."/>
            <person name="Yang J."/>
            <person name="Lee Y."/>
            <person name="Matsushima K."/>
            <person name="Sugano S."/>
            <person name="Sakaizumi M."/>
            <person name="Narita T."/>
            <person name="Ohishi K."/>
            <person name="Haga S."/>
            <person name="Ohta F."/>
            <person name="Nomoto H."/>
            <person name="Nogata K."/>
            <person name="Morishita T."/>
            <person name="Endo T."/>
            <person name="Shin-I T."/>
            <person name="Takeda H."/>
            <person name="Morishita S."/>
            <person name="Kohara Y."/>
        </authorList>
    </citation>
    <scope>NUCLEOTIDE SEQUENCE [LARGE SCALE GENOMIC DNA]</scope>
    <source>
        <strain>Hd-rR</strain>
    </source>
</reference>
<feature type="binding site" evidence="7">
    <location>
        <position position="240"/>
    </location>
    <ligand>
        <name>Ca(2+)</name>
        <dbReference type="ChEBI" id="CHEBI:29108"/>
        <label>1</label>
    </ligand>
</feature>
<feature type="binding site" evidence="7">
    <location>
        <position position="251"/>
    </location>
    <ligand>
        <name>Ca(2+)</name>
        <dbReference type="ChEBI" id="CHEBI:29108"/>
        <label>1</label>
    </ligand>
</feature>
<feature type="domain" description="EF-hand" evidence="10">
    <location>
        <begin position="227"/>
        <end position="262"/>
    </location>
</feature>
<comment type="function">
    <text evidence="6 8">In muscle, parvalbumin is thought to be involved in relaxation after contraction. It binds two calcium ions.</text>
</comment>
<reference evidence="11" key="3">
    <citation type="submission" date="2025-08" db="UniProtKB">
        <authorList>
            <consortium name="Ensembl"/>
        </authorList>
    </citation>
    <scope>IDENTIFICATION</scope>
    <source>
        <strain evidence="11">HNI</strain>
    </source>
</reference>
<feature type="binding site" evidence="7">
    <location>
        <position position="244"/>
    </location>
    <ligand>
        <name>Ca(2+)</name>
        <dbReference type="ChEBI" id="CHEBI:29108"/>
        <label>1</label>
    </ligand>
</feature>
<feature type="transmembrane region" description="Helical" evidence="9">
    <location>
        <begin position="33"/>
        <end position="52"/>
    </location>
</feature>
<feature type="transmembrane region" description="Helical" evidence="9">
    <location>
        <begin position="92"/>
        <end position="116"/>
    </location>
</feature>
<dbReference type="PROSITE" id="PS00018">
    <property type="entry name" value="EF_HAND_1"/>
    <property type="match status" value="1"/>
</dbReference>
<evidence type="ECO:0000256" key="8">
    <source>
        <dbReference type="RuleBase" id="RU368048"/>
    </source>
</evidence>
<dbReference type="Ensembl" id="ENSORLT00020000854.1">
    <property type="protein sequence ID" value="ENSORLP00020026848.1"/>
    <property type="gene ID" value="ENSORLG00020009552.1"/>
</dbReference>
<evidence type="ECO:0000256" key="9">
    <source>
        <dbReference type="SAM" id="Phobius"/>
    </source>
</evidence>
<feature type="binding site" evidence="7">
    <location>
        <position position="281"/>
    </location>
    <ligand>
        <name>Ca(2+)</name>
        <dbReference type="ChEBI" id="CHEBI:29108"/>
        <label>1</label>
    </ligand>
</feature>
<dbReference type="InterPro" id="IPR008080">
    <property type="entry name" value="Parvalbumin"/>
</dbReference>
<dbReference type="SMART" id="SM00054">
    <property type="entry name" value="EFh"/>
    <property type="match status" value="1"/>
</dbReference>
<feature type="binding site" evidence="7">
    <location>
        <position position="285"/>
    </location>
    <ligand>
        <name>Ca(2+)</name>
        <dbReference type="ChEBI" id="CHEBI:29108"/>
        <label>1</label>
    </ligand>
</feature>
<protein>
    <recommendedName>
        <fullName evidence="8">Parvalbumin</fullName>
    </recommendedName>
</protein>
<reference evidence="11 12" key="2">
    <citation type="submission" date="2017-04" db="EMBL/GenBank/DDBJ databases">
        <title>CpG methylation of centromeres and impact of large insertions on vertebrate speciation.</title>
        <authorList>
            <person name="Ichikawa K."/>
            <person name="Yoshimura J."/>
            <person name="Morishita S."/>
        </authorList>
    </citation>
    <scope>NUCLEOTIDE SEQUENCE</scope>
    <source>
        <strain evidence="11 12">HNI</strain>
    </source>
</reference>
<evidence type="ECO:0000259" key="10">
    <source>
        <dbReference type="PROSITE" id="PS50222"/>
    </source>
</evidence>
<keyword evidence="9" id="KW-0812">Transmembrane</keyword>
<evidence type="ECO:0000256" key="2">
    <source>
        <dbReference type="ARBA" id="ARBA00022723"/>
    </source>
</evidence>
<keyword evidence="3" id="KW-0677">Repeat</keyword>
<dbReference type="InterPro" id="IPR002048">
    <property type="entry name" value="EF_hand_dom"/>
</dbReference>
<evidence type="ECO:0000256" key="3">
    <source>
        <dbReference type="ARBA" id="ARBA00022737"/>
    </source>
</evidence>
<reference evidence="11" key="4">
    <citation type="submission" date="2025-09" db="UniProtKB">
        <authorList>
            <consortium name="Ensembl"/>
        </authorList>
    </citation>
    <scope>IDENTIFICATION</scope>
    <source>
        <strain evidence="11">HNI</strain>
    </source>
</reference>
<keyword evidence="9" id="KW-1133">Transmembrane helix</keyword>
<dbReference type="PROSITE" id="PS50222">
    <property type="entry name" value="EF_HAND_2"/>
    <property type="match status" value="1"/>
</dbReference>
<feature type="binding site" evidence="7">
    <location>
        <position position="246"/>
    </location>
    <ligand>
        <name>Ca(2+)</name>
        <dbReference type="ChEBI" id="CHEBI:29108"/>
        <label>1</label>
    </ligand>
</feature>
<dbReference type="Gene3D" id="1.10.238.10">
    <property type="entry name" value="EF-hand"/>
    <property type="match status" value="1"/>
</dbReference>
<evidence type="ECO:0000256" key="4">
    <source>
        <dbReference type="ARBA" id="ARBA00022837"/>
    </source>
</evidence>
<dbReference type="Proteomes" id="UP000265180">
    <property type="component" value="Chromosome 8"/>
</dbReference>
<accession>A0A3P9M1G2</accession>
<evidence type="ECO:0000256" key="6">
    <source>
        <dbReference type="ARBA" id="ARBA00025308"/>
    </source>
</evidence>
<name>A0A3P9M1G2_ORYLA</name>
<comment type="similarity">
    <text evidence="1 8">Belongs to the parvalbumin family.</text>
</comment>
<dbReference type="FunFam" id="1.10.238.10:FF:000060">
    <property type="entry name" value="Parvalbumin, thymic"/>
    <property type="match status" value="1"/>
</dbReference>
<evidence type="ECO:0000256" key="7">
    <source>
        <dbReference type="PIRSR" id="PIRSR608080-1"/>
    </source>
</evidence>
<dbReference type="AlphaFoldDB" id="A0A3P9M1G2"/>
<dbReference type="InterPro" id="IPR011992">
    <property type="entry name" value="EF-hand-dom_pair"/>
</dbReference>
<dbReference type="InterPro" id="IPR018247">
    <property type="entry name" value="EF_Hand_1_Ca_BS"/>
</dbReference>
<feature type="binding site" evidence="7">
    <location>
        <position position="279"/>
    </location>
    <ligand>
        <name>Ca(2+)</name>
        <dbReference type="ChEBI" id="CHEBI:29108"/>
        <label>1</label>
    </ligand>
</feature>
<dbReference type="PANTHER" id="PTHR11653:SF2">
    <property type="entry name" value="PARVALBUMIN ALPHA"/>
    <property type="match status" value="1"/>
</dbReference>
<keyword evidence="9" id="KW-0472">Membrane</keyword>
<dbReference type="GO" id="GO:0005509">
    <property type="term" value="F:calcium ion binding"/>
    <property type="evidence" value="ECO:0007669"/>
    <property type="project" value="UniProtKB-UniRule"/>
</dbReference>
<sequence length="357" mass="39889">MTVRKDFPCIRTRCEMFCNHELLSVLCASSARLFVFFSCSPLFYSGFFLLPIQRVSPYPSSRSSPPSPFFLSTSRSISCHPSSPSPSLAPPLSLLTTLFLPFISPPASWSSLLLLFDCSPPPLLSPLFLPLFLSIFKPLTLALSSLISLFLPFHLFLSLSSTSLQPPEARRLAALHPREDVDLVTEVKMAMSSILNADDIKKALDAFAVADSFDHKKFFEILGLRAKSADDVKKVFTVLDADNSGYIEEEELKFVLKGFAKDGRDLTDKETKAFLKAADKDGDGKIGVDGPESYTLRSKASLRPELGVYVRRRADFKAVSMNSYLFGRRFTAKSQKVSKKLKWDSEFNLINKLKKRI</sequence>
<keyword evidence="2 7" id="KW-0479">Metal-binding</keyword>
<feature type="transmembrane region" description="Helical" evidence="9">
    <location>
        <begin position="128"/>
        <end position="151"/>
    </location>
</feature>
<proteinExistence type="inferred from homology"/>
<evidence type="ECO:0000256" key="5">
    <source>
        <dbReference type="ARBA" id="ARBA00023179"/>
    </source>
</evidence>
<evidence type="ECO:0000256" key="1">
    <source>
        <dbReference type="ARBA" id="ARBA00009753"/>
    </source>
</evidence>
<evidence type="ECO:0000313" key="11">
    <source>
        <dbReference type="Ensembl" id="ENSORLP00020026848.1"/>
    </source>
</evidence>
<dbReference type="PANTHER" id="PTHR11653">
    <property type="entry name" value="PARVALBUMIN ALPHA"/>
    <property type="match status" value="1"/>
</dbReference>
<keyword evidence="4 7" id="KW-0106">Calcium</keyword>
<organism evidence="11 12">
    <name type="scientific">Oryzias latipes</name>
    <name type="common">Japanese rice fish</name>
    <name type="synonym">Japanese killifish</name>
    <dbReference type="NCBI Taxonomy" id="8090"/>
    <lineage>
        <taxon>Eukaryota</taxon>
        <taxon>Metazoa</taxon>
        <taxon>Chordata</taxon>
        <taxon>Craniata</taxon>
        <taxon>Vertebrata</taxon>
        <taxon>Euteleostomi</taxon>
        <taxon>Actinopterygii</taxon>
        <taxon>Neopterygii</taxon>
        <taxon>Teleostei</taxon>
        <taxon>Neoteleostei</taxon>
        <taxon>Acanthomorphata</taxon>
        <taxon>Ovalentaria</taxon>
        <taxon>Atherinomorphae</taxon>
        <taxon>Beloniformes</taxon>
        <taxon>Adrianichthyidae</taxon>
        <taxon>Oryziinae</taxon>
        <taxon>Oryzias</taxon>
    </lineage>
</organism>
<dbReference type="SUPFAM" id="SSF47473">
    <property type="entry name" value="EF-hand"/>
    <property type="match status" value="1"/>
</dbReference>